<dbReference type="EMBL" id="MK473654">
    <property type="protein sequence ID" value="QFF90593.1"/>
    <property type="molecule type" value="Genomic_DNA"/>
</dbReference>
<feature type="transmembrane region" description="Helical" evidence="1">
    <location>
        <begin position="398"/>
        <end position="423"/>
    </location>
</feature>
<accession>A0A5P5X5T3</accession>
<feature type="transmembrane region" description="Helical" evidence="1">
    <location>
        <begin position="259"/>
        <end position="278"/>
    </location>
</feature>
<feature type="transmembrane region" description="Helical" evidence="1">
    <location>
        <begin position="339"/>
        <end position="363"/>
    </location>
</feature>
<keyword evidence="1" id="KW-0812">Transmembrane</keyword>
<keyword evidence="1" id="KW-1133">Transmembrane helix</keyword>
<feature type="transmembrane region" description="Helical" evidence="1">
    <location>
        <begin position="375"/>
        <end position="392"/>
    </location>
</feature>
<feature type="transmembrane region" description="Helical" evidence="1">
    <location>
        <begin position="149"/>
        <end position="173"/>
    </location>
</feature>
<protein>
    <submittedName>
        <fullName evidence="2">Polysaccharide polymerase</fullName>
    </submittedName>
</protein>
<organism evidence="2">
    <name type="scientific">Vibrio parahaemolyticus</name>
    <dbReference type="NCBI Taxonomy" id="670"/>
    <lineage>
        <taxon>Bacteria</taxon>
        <taxon>Pseudomonadati</taxon>
        <taxon>Pseudomonadota</taxon>
        <taxon>Gammaproteobacteria</taxon>
        <taxon>Vibrionales</taxon>
        <taxon>Vibrionaceae</taxon>
        <taxon>Vibrio</taxon>
    </lineage>
</organism>
<feature type="transmembrane region" description="Helical" evidence="1">
    <location>
        <begin position="108"/>
        <end position="129"/>
    </location>
</feature>
<name>A0A5P5X5T3_VIBPH</name>
<feature type="transmembrane region" description="Helical" evidence="1">
    <location>
        <begin position="68"/>
        <end position="87"/>
    </location>
</feature>
<evidence type="ECO:0000313" key="2">
    <source>
        <dbReference type="EMBL" id="QFF90593.1"/>
    </source>
</evidence>
<sequence>MSNFEFFVNNFDLLTYFLILPAVSFIYLIIFGRNSLGFLEPFSYYIFFSIMACSTGLFVVLNTDVSDAIKIQYIFTQILFLLGYYIFSYRKKIISGNLKISSDSVDEVTVAIFAILLSFAIILLQLYVYFRSGLPILSHSRLNFSGGDIMTLLLLRIKAVFFFPLIFSLYIVIFQSRKKALKRLSKIIILCFVAFSILDGSKSALIIFLLIFGFYAYLSKLYGYVLPYKLLRKFGFLILFLSVLVALLIVYISGETTNIFMLIFSRFVMAGDVFYMAYPNDIYKQFLPVSEWYISIFSSPASWFGLVNSSDVPSPLGFDLMSYHEGIDMSKGPNPRMNVFGLVYIGYYGSFFYAFIVGAILAIQKEVLFSYLNKSMTTLVFYVGLLFCAIKIEPDFFNYLAALINLLPLAVVLYFCRVVALIITTKRIA</sequence>
<gene>
    <name evidence="2" type="primary">wzy</name>
</gene>
<feature type="transmembrane region" description="Helical" evidence="1">
    <location>
        <begin position="234"/>
        <end position="253"/>
    </location>
</feature>
<feature type="transmembrane region" description="Helical" evidence="1">
    <location>
        <begin position="42"/>
        <end position="62"/>
    </location>
</feature>
<feature type="transmembrane region" description="Helical" evidence="1">
    <location>
        <begin position="13"/>
        <end position="30"/>
    </location>
</feature>
<evidence type="ECO:0000256" key="1">
    <source>
        <dbReference type="SAM" id="Phobius"/>
    </source>
</evidence>
<feature type="transmembrane region" description="Helical" evidence="1">
    <location>
        <begin position="204"/>
        <end position="222"/>
    </location>
</feature>
<reference evidence="2" key="1">
    <citation type="journal article" date="2019" name="Int. J. Food Microbiol.">
        <title>Developing a novel molecular serotyping system based on capsular polysaccharide synthesis gene clusters of Vibrio parahaemolyticus.</title>
        <authorList>
            <person name="Pang Y."/>
            <person name="Guo X."/>
            <person name="Tian X."/>
            <person name="Liu F."/>
            <person name="Wang L."/>
            <person name="Wu J."/>
            <person name="Zhang S."/>
            <person name="Li S."/>
            <person name="Liu B."/>
        </authorList>
    </citation>
    <scope>NUCLEOTIDE SEQUENCE</scope>
    <source>
        <strain evidence="2">G2865</strain>
    </source>
</reference>
<dbReference type="AlphaFoldDB" id="A0A5P5X5T3"/>
<proteinExistence type="predicted"/>
<keyword evidence="1" id="KW-0472">Membrane</keyword>